<dbReference type="Pfam" id="PF25597">
    <property type="entry name" value="SH3_retrovirus"/>
    <property type="match status" value="1"/>
</dbReference>
<dbReference type="InterPro" id="IPR013103">
    <property type="entry name" value="RVT_2"/>
</dbReference>
<organism evidence="6 7">
    <name type="scientific">Tanacetum coccineum</name>
    <dbReference type="NCBI Taxonomy" id="301880"/>
    <lineage>
        <taxon>Eukaryota</taxon>
        <taxon>Viridiplantae</taxon>
        <taxon>Streptophyta</taxon>
        <taxon>Embryophyta</taxon>
        <taxon>Tracheophyta</taxon>
        <taxon>Spermatophyta</taxon>
        <taxon>Magnoliopsida</taxon>
        <taxon>eudicotyledons</taxon>
        <taxon>Gunneridae</taxon>
        <taxon>Pentapetalae</taxon>
        <taxon>asterids</taxon>
        <taxon>campanulids</taxon>
        <taxon>Asterales</taxon>
        <taxon>Asteraceae</taxon>
        <taxon>Asteroideae</taxon>
        <taxon>Anthemideae</taxon>
        <taxon>Anthemidinae</taxon>
        <taxon>Tanacetum</taxon>
    </lineage>
</organism>
<feature type="region of interest" description="Disordered" evidence="3">
    <location>
        <begin position="1400"/>
        <end position="1427"/>
    </location>
</feature>
<feature type="compositionally biased region" description="Basic residues" evidence="3">
    <location>
        <begin position="248"/>
        <end position="257"/>
    </location>
</feature>
<sequence length="1427" mass="161790">MLFTMRETYVDRNPKSHIVLGIAPVAIIDRQLPFEYTITSRSTDVVVMALPVQNINHSAFRSMFEREKLSGNNFNDWFRQLKLVLRVEKKMYVIEQPLPAAPAADSQAQVLSQWNAVYDAYNEVACLILGSMTPELHRQFENSSPYDMIKELKSMFEKQAGVERFDLIQTFHACKQEEGKPVAAYVLQMKGYVDQLERLGYMLPQDLIVGLILNGLTKDFAGFVRNYNMHNMGKMIGELHKANNKSLKAKGKGKANGKGKDKQVYIPKPKNPKPSTKENPSKDNTCHHYKEVVSKNNVFYFNAIPSNGIYEIDMHDLVPNVNSIYNVSNKRAKHILDSTYLWHCRLAHISKKCIEKLQQEGFLKLTDEESFDQCVSCLSGKMTRKSFPHRPERATDLLRIIHTDVCGLLRHVSRQDRGGEHISQEFKEYLKACGIVQQLTPPYTPQHNRVSERRNRTLLDIVRSIMNLITLSLSFWDYALESATRILNMVPTKKVDKIPYELWYGKVPNLSYLKVWGCEALVKLDTPDKLQQRSVKCIFIGYPKEIMGYYFYFPPKNKIVVVRYVEFFEKSLITQEVSGRVIDLEEIQDEDTSPSEIISKIPMEVEGFELPQEEVIPIRRSERTHRAPNRLCLNVEAKEHGLGDINEPTSYKAPMLDPKSNKRLDAMNAEMQSMIDNKVWDLVDLPPNCKTIGSKWIFKKKTDMDGIVHTYKARLVAKVYTQLYGVDYEETFSPVADIRAISILISIAAFYDYKIWQMDVKTAFLNGYLDEDIYMVQPEGFVDPNHPRKRLELNKTQGASTPKEVKRMQNVPYASFVGSIMYPVRCTRPDVAFAPSRISIFCCFVATWQKILLGLFVIGGVGMEPGDSSSNLGYSWFNLVQLQSSSKTSAGRSVFTTFLVHCGFNYSTLSESRVIECLSLPLKHFESRSLEDRLKVVSGVATLVWLLDLSLLFLLEVVYLLFLVDCLSGKSLHLHPNDSNCASIISLKLTKFLMGLDDVYQPIRSSILTREILPEPKDAFIIISREESHRGIPASSVKVEKPQVSAFVSKTNDNNRKELCSTVPICHVTDLASNPAGSGLFSIAAELTPTLTLIYTSSLFRAPLGWIIDSGANQHMTNDTKNMFNLVDVSDLKITVGHPNGTFAKITHVGILKLNNDVILFDVLVVPEYTDLRKGKVLGTGSKFAGLYLFDEKYNVSATVNNSEYFACYVSNDDWHNRLGRLANQGDSLSFWSECVLNAVYLINMLPSSVLNDKSPFSLVYGREPNLSHLRSFGCLCYAAVVKGTDKFSSRKLRIGISLVCFKVMVFIALGVYVMCFPLFVSVNEKIIIAFPSFRHCRGVTHAEIDECFAYADALRDRGVDARVVVEAIDREEIETGMRGPVKEEVIEVPTYERHWRLVQGTQDRSDRTSEANVGEDRRAGAGYQET</sequence>
<feature type="region of interest" description="Disordered" evidence="3">
    <location>
        <begin position="248"/>
        <end position="284"/>
    </location>
</feature>
<dbReference type="Proteomes" id="UP001151760">
    <property type="component" value="Unassembled WGS sequence"/>
</dbReference>
<keyword evidence="1" id="KW-0479">Metal-binding</keyword>
<evidence type="ECO:0000256" key="4">
    <source>
        <dbReference type="SAM" id="Phobius"/>
    </source>
</evidence>
<accession>A0ABQ4XRI3</accession>
<feature type="compositionally biased region" description="Basic and acidic residues" evidence="3">
    <location>
        <begin position="1404"/>
        <end position="1420"/>
    </location>
</feature>
<feature type="transmembrane region" description="Helical" evidence="4">
    <location>
        <begin position="1297"/>
        <end position="1321"/>
    </location>
</feature>
<dbReference type="Pfam" id="PF13976">
    <property type="entry name" value="gag_pre-integrs"/>
    <property type="match status" value="1"/>
</dbReference>
<dbReference type="InterPro" id="IPR012337">
    <property type="entry name" value="RNaseH-like_sf"/>
</dbReference>
<evidence type="ECO:0000259" key="5">
    <source>
        <dbReference type="PROSITE" id="PS50994"/>
    </source>
</evidence>
<keyword evidence="4" id="KW-0472">Membrane</keyword>
<evidence type="ECO:0000313" key="7">
    <source>
        <dbReference type="Proteomes" id="UP001151760"/>
    </source>
</evidence>
<dbReference type="Gene3D" id="3.30.420.10">
    <property type="entry name" value="Ribonuclease H-like superfamily/Ribonuclease H"/>
    <property type="match status" value="1"/>
</dbReference>
<dbReference type="InterPro" id="IPR001584">
    <property type="entry name" value="Integrase_cat-core"/>
</dbReference>
<comment type="caution">
    <text evidence="6">The sequence shown here is derived from an EMBL/GenBank/DDBJ whole genome shotgun (WGS) entry which is preliminary data.</text>
</comment>
<evidence type="ECO:0000256" key="1">
    <source>
        <dbReference type="ARBA" id="ARBA00022723"/>
    </source>
</evidence>
<dbReference type="EMBL" id="BQNB010009717">
    <property type="protein sequence ID" value="GJS67422.1"/>
    <property type="molecule type" value="Genomic_DNA"/>
</dbReference>
<dbReference type="SUPFAM" id="SSF53098">
    <property type="entry name" value="Ribonuclease H-like"/>
    <property type="match status" value="2"/>
</dbReference>
<evidence type="ECO:0000256" key="2">
    <source>
        <dbReference type="ARBA" id="ARBA00022801"/>
    </source>
</evidence>
<dbReference type="InterPro" id="IPR057670">
    <property type="entry name" value="SH3_retrovirus"/>
</dbReference>
<feature type="transmembrane region" description="Helical" evidence="4">
    <location>
        <begin position="943"/>
        <end position="964"/>
    </location>
</feature>
<dbReference type="InterPro" id="IPR036397">
    <property type="entry name" value="RNaseH_sf"/>
</dbReference>
<dbReference type="InterPro" id="IPR039537">
    <property type="entry name" value="Retrotran_Ty1/copia-like"/>
</dbReference>
<keyword evidence="4" id="KW-0812">Transmembrane</keyword>
<dbReference type="Pfam" id="PF14223">
    <property type="entry name" value="Retrotran_gag_2"/>
    <property type="match status" value="1"/>
</dbReference>
<dbReference type="PANTHER" id="PTHR42648">
    <property type="entry name" value="TRANSPOSASE, PUTATIVE-RELATED"/>
    <property type="match status" value="1"/>
</dbReference>
<dbReference type="InterPro" id="IPR025724">
    <property type="entry name" value="GAG-pre-integrase_dom"/>
</dbReference>
<dbReference type="Pfam" id="PF07727">
    <property type="entry name" value="RVT_2"/>
    <property type="match status" value="1"/>
</dbReference>
<evidence type="ECO:0000313" key="6">
    <source>
        <dbReference type="EMBL" id="GJS67422.1"/>
    </source>
</evidence>
<name>A0ABQ4XRI3_9ASTR</name>
<reference evidence="6" key="1">
    <citation type="journal article" date="2022" name="Int. J. Mol. Sci.">
        <title>Draft Genome of Tanacetum Coccineum: Genomic Comparison of Closely Related Tanacetum-Family Plants.</title>
        <authorList>
            <person name="Yamashiro T."/>
            <person name="Shiraishi A."/>
            <person name="Nakayama K."/>
            <person name="Satake H."/>
        </authorList>
    </citation>
    <scope>NUCLEOTIDE SEQUENCE</scope>
</reference>
<protein>
    <submittedName>
        <fullName evidence="6">Retrovirus-related pol polyprotein from transposon TNT 1-94</fullName>
    </submittedName>
</protein>
<dbReference type="PANTHER" id="PTHR42648:SF27">
    <property type="entry name" value="RNA-DIRECTED DNA POLYMERASE"/>
    <property type="match status" value="1"/>
</dbReference>
<keyword evidence="4" id="KW-1133">Transmembrane helix</keyword>
<gene>
    <name evidence="6" type="ORF">Tco_0681986</name>
</gene>
<keyword evidence="2" id="KW-0378">Hydrolase</keyword>
<evidence type="ECO:0000256" key="3">
    <source>
        <dbReference type="SAM" id="MobiDB-lite"/>
    </source>
</evidence>
<reference evidence="6" key="2">
    <citation type="submission" date="2022-01" db="EMBL/GenBank/DDBJ databases">
        <authorList>
            <person name="Yamashiro T."/>
            <person name="Shiraishi A."/>
            <person name="Satake H."/>
            <person name="Nakayama K."/>
        </authorList>
    </citation>
    <scope>NUCLEOTIDE SEQUENCE</scope>
</reference>
<feature type="compositionally biased region" description="Basic and acidic residues" evidence="3">
    <location>
        <begin position="275"/>
        <end position="284"/>
    </location>
</feature>
<feature type="domain" description="Integrase catalytic" evidence="5">
    <location>
        <begin position="416"/>
        <end position="507"/>
    </location>
</feature>
<dbReference type="PROSITE" id="PS50994">
    <property type="entry name" value="INTEGRASE"/>
    <property type="match status" value="1"/>
</dbReference>
<proteinExistence type="predicted"/>
<keyword evidence="7" id="KW-1185">Reference proteome</keyword>